<keyword evidence="1" id="KW-0472">Membrane</keyword>
<dbReference type="RefSeq" id="WP_192554244.1">
    <property type="nucleotide sequence ID" value="NZ_JACZZA010000001.1"/>
</dbReference>
<organism evidence="2 3">
    <name type="scientific">Dyella acidiphila</name>
    <dbReference type="NCBI Taxonomy" id="2775866"/>
    <lineage>
        <taxon>Bacteria</taxon>
        <taxon>Pseudomonadati</taxon>
        <taxon>Pseudomonadota</taxon>
        <taxon>Gammaproteobacteria</taxon>
        <taxon>Lysobacterales</taxon>
        <taxon>Rhodanobacteraceae</taxon>
        <taxon>Dyella</taxon>
    </lineage>
</organism>
<feature type="transmembrane region" description="Helical" evidence="1">
    <location>
        <begin position="91"/>
        <end position="117"/>
    </location>
</feature>
<evidence type="ECO:0000313" key="3">
    <source>
        <dbReference type="Proteomes" id="UP000651010"/>
    </source>
</evidence>
<comment type="caution">
    <text evidence="2">The sequence shown here is derived from an EMBL/GenBank/DDBJ whole genome shotgun (WGS) entry which is preliminary data.</text>
</comment>
<evidence type="ECO:0000256" key="1">
    <source>
        <dbReference type="SAM" id="Phobius"/>
    </source>
</evidence>
<sequence length="239" mass="26048">MSLHDGLLLLGGVVALYLYDSALLLYHNEIVLIGAGGSYRVSAGSGLELGGRHVLLPSPWLPHQPLFRLSWPQQGVYAHEPQSMRNRRVRIGLTAVAPWVLVLLILFGAGLPCVLFVSGRLDVLLAWITLVYAVIVLALLQVYRHRKALNLSGRAVAAIALDALLCAPFALNIVRKIGLRQKLDVDLRTVAKSLPAPALAELTVILRQRIHTSLGFVEPGDAATHTLTAYLAAFEELHR</sequence>
<feature type="transmembrane region" description="Helical" evidence="1">
    <location>
        <begin position="155"/>
        <end position="174"/>
    </location>
</feature>
<feature type="transmembrane region" description="Helical" evidence="1">
    <location>
        <begin position="123"/>
        <end position="143"/>
    </location>
</feature>
<name>A0ABR9G5U1_9GAMM</name>
<feature type="transmembrane region" description="Helical" evidence="1">
    <location>
        <begin position="6"/>
        <end position="26"/>
    </location>
</feature>
<proteinExistence type="predicted"/>
<reference evidence="2 3" key="1">
    <citation type="submission" date="2020-09" db="EMBL/GenBank/DDBJ databases">
        <title>Dyella sp. 7MK23 isolated from forest soil.</title>
        <authorList>
            <person name="Fu J."/>
        </authorList>
    </citation>
    <scope>NUCLEOTIDE SEQUENCE [LARGE SCALE GENOMIC DNA]</scope>
    <source>
        <strain evidence="2 3">7MK23</strain>
    </source>
</reference>
<keyword evidence="1" id="KW-1133">Transmembrane helix</keyword>
<protein>
    <submittedName>
        <fullName evidence="2">Uncharacterized protein</fullName>
    </submittedName>
</protein>
<gene>
    <name evidence="2" type="ORF">IGX34_03410</name>
</gene>
<accession>A0ABR9G5U1</accession>
<evidence type="ECO:0000313" key="2">
    <source>
        <dbReference type="EMBL" id="MBE1159419.1"/>
    </source>
</evidence>
<dbReference type="EMBL" id="JACZZA010000001">
    <property type="protein sequence ID" value="MBE1159419.1"/>
    <property type="molecule type" value="Genomic_DNA"/>
</dbReference>
<keyword evidence="3" id="KW-1185">Reference proteome</keyword>
<dbReference type="Proteomes" id="UP000651010">
    <property type="component" value="Unassembled WGS sequence"/>
</dbReference>
<keyword evidence="1" id="KW-0812">Transmembrane</keyword>